<keyword evidence="2" id="KW-1185">Reference proteome</keyword>
<evidence type="ECO:0000313" key="2">
    <source>
        <dbReference type="Proteomes" id="UP001234178"/>
    </source>
</evidence>
<proteinExistence type="predicted"/>
<gene>
    <name evidence="1" type="ORF">OUZ56_022897</name>
</gene>
<organism evidence="1 2">
    <name type="scientific">Daphnia magna</name>
    <dbReference type="NCBI Taxonomy" id="35525"/>
    <lineage>
        <taxon>Eukaryota</taxon>
        <taxon>Metazoa</taxon>
        <taxon>Ecdysozoa</taxon>
        <taxon>Arthropoda</taxon>
        <taxon>Crustacea</taxon>
        <taxon>Branchiopoda</taxon>
        <taxon>Diplostraca</taxon>
        <taxon>Cladocera</taxon>
        <taxon>Anomopoda</taxon>
        <taxon>Daphniidae</taxon>
        <taxon>Daphnia</taxon>
    </lineage>
</organism>
<evidence type="ECO:0000313" key="1">
    <source>
        <dbReference type="EMBL" id="KAK4029941.1"/>
    </source>
</evidence>
<dbReference type="EMBL" id="JAOYFB010000039">
    <property type="protein sequence ID" value="KAK4029941.1"/>
    <property type="molecule type" value="Genomic_DNA"/>
</dbReference>
<name>A0ABR0AXT4_9CRUS</name>
<dbReference type="Proteomes" id="UP001234178">
    <property type="component" value="Unassembled WGS sequence"/>
</dbReference>
<protein>
    <submittedName>
        <fullName evidence="1">Uncharacterized protein</fullName>
    </submittedName>
</protein>
<sequence length="71" mass="8181">MKTFSSLVLVLFLLLNTFMVEKTVSIGFRLLSPHGRNQQRHQSGNYPSAYYRAGRDQFEQDLAASKQDIME</sequence>
<reference evidence="1 2" key="1">
    <citation type="journal article" date="2023" name="Nucleic Acids Res.">
        <title>The hologenome of Daphnia magna reveals possible DNA methylation and microbiome-mediated evolution of the host genome.</title>
        <authorList>
            <person name="Chaturvedi A."/>
            <person name="Li X."/>
            <person name="Dhandapani V."/>
            <person name="Marshall H."/>
            <person name="Kissane S."/>
            <person name="Cuenca-Cambronero M."/>
            <person name="Asole G."/>
            <person name="Calvet F."/>
            <person name="Ruiz-Romero M."/>
            <person name="Marangio P."/>
            <person name="Guigo R."/>
            <person name="Rago D."/>
            <person name="Mirbahai L."/>
            <person name="Eastwood N."/>
            <person name="Colbourne J.K."/>
            <person name="Zhou J."/>
            <person name="Mallon E."/>
            <person name="Orsini L."/>
        </authorList>
    </citation>
    <scope>NUCLEOTIDE SEQUENCE [LARGE SCALE GENOMIC DNA]</scope>
    <source>
        <strain evidence="1">LRV0_1</strain>
    </source>
</reference>
<comment type="caution">
    <text evidence="1">The sequence shown here is derived from an EMBL/GenBank/DDBJ whole genome shotgun (WGS) entry which is preliminary data.</text>
</comment>
<accession>A0ABR0AXT4</accession>